<evidence type="ECO:0000313" key="3">
    <source>
        <dbReference type="Proteomes" id="UP000016936"/>
    </source>
</evidence>
<gene>
    <name evidence="2" type="ORF">COCHEDRAFT_1209700</name>
</gene>
<evidence type="ECO:0000313" key="2">
    <source>
        <dbReference type="EMBL" id="EMD97939.1"/>
    </source>
</evidence>
<evidence type="ECO:0000256" key="1">
    <source>
        <dbReference type="SAM" id="MobiDB-lite"/>
    </source>
</evidence>
<dbReference type="STRING" id="701091.M2UHK6"/>
<reference evidence="2 3" key="1">
    <citation type="journal article" date="2012" name="PLoS Pathog.">
        <title>Diverse lifestyles and strategies of plant pathogenesis encoded in the genomes of eighteen Dothideomycetes fungi.</title>
        <authorList>
            <person name="Ohm R.A."/>
            <person name="Feau N."/>
            <person name="Henrissat B."/>
            <person name="Schoch C.L."/>
            <person name="Horwitz B.A."/>
            <person name="Barry K.W."/>
            <person name="Condon B.J."/>
            <person name="Copeland A.C."/>
            <person name="Dhillon B."/>
            <person name="Glaser F."/>
            <person name="Hesse C.N."/>
            <person name="Kosti I."/>
            <person name="LaButti K."/>
            <person name="Lindquist E.A."/>
            <person name="Lucas S."/>
            <person name="Salamov A.A."/>
            <person name="Bradshaw R.E."/>
            <person name="Ciuffetti L."/>
            <person name="Hamelin R.C."/>
            <person name="Kema G.H.J."/>
            <person name="Lawrence C."/>
            <person name="Scott J.A."/>
            <person name="Spatafora J.W."/>
            <person name="Turgeon B.G."/>
            <person name="de Wit P.J.G.M."/>
            <person name="Zhong S."/>
            <person name="Goodwin S.B."/>
            <person name="Grigoriev I.V."/>
        </authorList>
    </citation>
    <scope>NUCLEOTIDE SEQUENCE [LARGE SCALE GENOMIC DNA]</scope>
    <source>
        <strain evidence="3">C5 / ATCC 48332 / race O</strain>
    </source>
</reference>
<name>M2UHK6_COCH5</name>
<proteinExistence type="predicted"/>
<reference evidence="3" key="2">
    <citation type="journal article" date="2013" name="PLoS Genet.">
        <title>Comparative genome structure, secondary metabolite, and effector coding capacity across Cochliobolus pathogens.</title>
        <authorList>
            <person name="Condon B.J."/>
            <person name="Leng Y."/>
            <person name="Wu D."/>
            <person name="Bushley K.E."/>
            <person name="Ohm R.A."/>
            <person name="Otillar R."/>
            <person name="Martin J."/>
            <person name="Schackwitz W."/>
            <person name="Grimwood J."/>
            <person name="MohdZainudin N."/>
            <person name="Xue C."/>
            <person name="Wang R."/>
            <person name="Manning V.A."/>
            <person name="Dhillon B."/>
            <person name="Tu Z.J."/>
            <person name="Steffenson B.J."/>
            <person name="Salamov A."/>
            <person name="Sun H."/>
            <person name="Lowry S."/>
            <person name="LaButti K."/>
            <person name="Han J."/>
            <person name="Copeland A."/>
            <person name="Lindquist E."/>
            <person name="Barry K."/>
            <person name="Schmutz J."/>
            <person name="Baker S.E."/>
            <person name="Ciuffetti L.M."/>
            <person name="Grigoriev I.V."/>
            <person name="Zhong S."/>
            <person name="Turgeon B.G."/>
        </authorList>
    </citation>
    <scope>NUCLEOTIDE SEQUENCE [LARGE SCALE GENOMIC DNA]</scope>
    <source>
        <strain evidence="3">C5 / ATCC 48332 / race O</strain>
    </source>
</reference>
<dbReference type="Proteomes" id="UP000016936">
    <property type="component" value="Unassembled WGS sequence"/>
</dbReference>
<feature type="compositionally biased region" description="Basic and acidic residues" evidence="1">
    <location>
        <begin position="15"/>
        <end position="27"/>
    </location>
</feature>
<dbReference type="eggNOG" id="KOG1075">
    <property type="taxonomic scope" value="Eukaryota"/>
</dbReference>
<dbReference type="EMBL" id="KB445569">
    <property type="protein sequence ID" value="EMD97939.1"/>
    <property type="molecule type" value="Genomic_DNA"/>
</dbReference>
<sequence>MPTQRDQVELEGSDLEARVQQDIERSSSIEQNKKKRSASTTSLEEASRRSKMSATSYTQEIDEMDTIVVEVQRTQGTQESSRPRDSTPPSTQTSLLDLVEVFRDYTKTGRVNKKNAAILGDQISSLSNVSKELRDKVRRLDKPTPAQPNQQSNRQTAAPTQPISYAAAATANKEQQWTTVQKKAPQKAKPSLKERQLVLVNQGGPAAFDALRLRNAFNQAFTLKGGVQSPVVASVTLSSKGNKVVTTTPAFIANYLLENQSIWKDLVAFKVAQPITSWFKVVVHRLPTNHGLEVIKEEIETFNKGLKVVGTLFWLTPEAKRGQ</sequence>
<keyword evidence="3" id="KW-1185">Reference proteome</keyword>
<dbReference type="HOGENOM" id="CLU_048134_0_0_1"/>
<dbReference type="AlphaFoldDB" id="M2UHK6"/>
<protein>
    <submittedName>
        <fullName evidence="2">Uncharacterized protein</fullName>
    </submittedName>
</protein>
<organism evidence="2 3">
    <name type="scientific">Cochliobolus heterostrophus (strain C5 / ATCC 48332 / race O)</name>
    <name type="common">Southern corn leaf blight fungus</name>
    <name type="synonym">Bipolaris maydis</name>
    <dbReference type="NCBI Taxonomy" id="701091"/>
    <lineage>
        <taxon>Eukaryota</taxon>
        <taxon>Fungi</taxon>
        <taxon>Dikarya</taxon>
        <taxon>Ascomycota</taxon>
        <taxon>Pezizomycotina</taxon>
        <taxon>Dothideomycetes</taxon>
        <taxon>Pleosporomycetidae</taxon>
        <taxon>Pleosporales</taxon>
        <taxon>Pleosporineae</taxon>
        <taxon>Pleosporaceae</taxon>
        <taxon>Bipolaris</taxon>
    </lineage>
</organism>
<accession>M2UHK6</accession>
<feature type="region of interest" description="Disordered" evidence="1">
    <location>
        <begin position="1"/>
        <end position="95"/>
    </location>
</feature>